<keyword evidence="3" id="KW-1185">Reference proteome</keyword>
<evidence type="ECO:0000259" key="1">
    <source>
        <dbReference type="Pfam" id="PF13340"/>
    </source>
</evidence>
<dbReference type="OrthoDB" id="9798237at2"/>
<dbReference type="RefSeq" id="WP_108915883.1">
    <property type="nucleotide sequence ID" value="NZ_BGJY01000006.1"/>
</dbReference>
<gene>
    <name evidence="2" type="ORF">C5689_03450</name>
</gene>
<reference evidence="2 3" key="1">
    <citation type="journal article" date="2018" name="Appl. Microbiol. Biotechnol.">
        <title>Co-cultivation of the strictly anaerobic methanogen Methanosarcina barkeri with aerobic methanotrophs in an oxygen-limited membrane bioreactor.</title>
        <authorList>
            <person name="In 't Zandt M.H."/>
            <person name="van den Bosch T.J.M."/>
            <person name="Rijkers R."/>
            <person name="van Kessel M.A.H.J."/>
            <person name="Jetten M.S.M."/>
            <person name="Welte C.U."/>
        </authorList>
    </citation>
    <scope>NUCLEOTIDE SEQUENCE [LARGE SCALE GENOMIC DNA]</scope>
    <source>
        <strain evidence="2 3">DSM 17706</strain>
    </source>
</reference>
<dbReference type="InterPro" id="IPR025161">
    <property type="entry name" value="IS402-like_dom"/>
</dbReference>
<dbReference type="EMBL" id="PUIV01000003">
    <property type="protein sequence ID" value="PWB95212.1"/>
    <property type="molecule type" value="Genomic_DNA"/>
</dbReference>
<accession>A0A2U1SUE2</accession>
<dbReference type="Pfam" id="PF13340">
    <property type="entry name" value="DUF4096"/>
    <property type="match status" value="1"/>
</dbReference>
<dbReference type="AlphaFoldDB" id="A0A2U1SUE2"/>
<protein>
    <recommendedName>
        <fullName evidence="1">Insertion element IS402-like domain-containing protein</fullName>
    </recommendedName>
</protein>
<proteinExistence type="predicted"/>
<organism evidence="2 3">
    <name type="scientific">Methylosinus sporium</name>
    <dbReference type="NCBI Taxonomy" id="428"/>
    <lineage>
        <taxon>Bacteria</taxon>
        <taxon>Pseudomonadati</taxon>
        <taxon>Pseudomonadota</taxon>
        <taxon>Alphaproteobacteria</taxon>
        <taxon>Hyphomicrobiales</taxon>
        <taxon>Methylocystaceae</taxon>
        <taxon>Methylosinus</taxon>
    </lineage>
</organism>
<sequence length="83" mass="9083">MALCASFVIETGAKRGRPPRDRRRVIDGVLWVALTGGAWRELPAEYSNWRGAADGAFLRMASRMRKQAALAAVCALPGRRAAR</sequence>
<comment type="caution">
    <text evidence="2">The sequence shown here is derived from an EMBL/GenBank/DDBJ whole genome shotgun (WGS) entry which is preliminary data.</text>
</comment>
<evidence type="ECO:0000313" key="3">
    <source>
        <dbReference type="Proteomes" id="UP000245137"/>
    </source>
</evidence>
<dbReference type="Proteomes" id="UP000245137">
    <property type="component" value="Unassembled WGS sequence"/>
</dbReference>
<evidence type="ECO:0000313" key="2">
    <source>
        <dbReference type="EMBL" id="PWB95212.1"/>
    </source>
</evidence>
<feature type="domain" description="Insertion element IS402-like" evidence="1">
    <location>
        <begin position="13"/>
        <end position="51"/>
    </location>
</feature>
<name>A0A2U1SUE2_METSR</name>